<comment type="similarity">
    <text evidence="2">Belongs to the TsaE family.</text>
</comment>
<evidence type="ECO:0000256" key="5">
    <source>
        <dbReference type="ARBA" id="ARBA00022694"/>
    </source>
</evidence>
<dbReference type="Gene3D" id="3.40.50.300">
    <property type="entry name" value="P-loop containing nucleotide triphosphate hydrolases"/>
    <property type="match status" value="1"/>
</dbReference>
<evidence type="ECO:0000256" key="11">
    <source>
        <dbReference type="ARBA" id="ARBA00032441"/>
    </source>
</evidence>
<comment type="subcellular location">
    <subcellularLocation>
        <location evidence="1">Cytoplasm</location>
    </subcellularLocation>
</comment>
<evidence type="ECO:0000256" key="9">
    <source>
        <dbReference type="ARBA" id="ARBA00022842"/>
    </source>
</evidence>
<protein>
    <recommendedName>
        <fullName evidence="3">tRNA threonylcarbamoyladenosine biosynthesis protein TsaE</fullName>
    </recommendedName>
    <alternativeName>
        <fullName evidence="11">t(6)A37 threonylcarbamoyladenosine biosynthesis protein TsaE</fullName>
    </alternativeName>
</protein>
<comment type="function">
    <text evidence="10">Required for the formation of a threonylcarbamoyl group on adenosine at position 37 (t(6)A37) in tRNAs that read codons beginning with adenine. Is involved in the transfer of the threonylcarbamoyl moiety of threonylcarbamoyl-AMP (TC-AMP) to the N6 group of A37, together with TsaD and TsaB. TsaE seems to play an indirect role in the t(6)A biosynthesis pathway, possibly in regulating the core enzymatic function of TsaD.</text>
</comment>
<keyword evidence="12" id="KW-0808">Transferase</keyword>
<keyword evidence="7" id="KW-0547">Nucleotide-binding</keyword>
<dbReference type="GO" id="GO:0005524">
    <property type="term" value="F:ATP binding"/>
    <property type="evidence" value="ECO:0007669"/>
    <property type="project" value="UniProtKB-KW"/>
</dbReference>
<dbReference type="Proteomes" id="UP000280444">
    <property type="component" value="Unassembled WGS sequence"/>
</dbReference>
<dbReference type="OrthoDB" id="9800307at2"/>
<reference evidence="12 13" key="1">
    <citation type="submission" date="2018-11" db="EMBL/GenBank/DDBJ databases">
        <title>Genomes From Bacteria Associated with the Canine Oral Cavity: a Test Case for Automated Genome-Based Taxonomic Assignment.</title>
        <authorList>
            <person name="Coil D.A."/>
            <person name="Jospin G."/>
            <person name="Darling A.E."/>
            <person name="Wallis C."/>
            <person name="Davis I.J."/>
            <person name="Harris S."/>
            <person name="Eisen J.A."/>
            <person name="Holcombe L.J."/>
            <person name="O'Flynn C."/>
        </authorList>
    </citation>
    <scope>NUCLEOTIDE SEQUENCE [LARGE SCALE GENOMIC DNA]</scope>
    <source>
        <strain evidence="12 13">OH770</strain>
    </source>
</reference>
<keyword evidence="13" id="KW-1185">Reference proteome</keyword>
<evidence type="ECO:0000313" key="12">
    <source>
        <dbReference type="EMBL" id="RRC95600.1"/>
    </source>
</evidence>
<proteinExistence type="inferred from homology"/>
<comment type="caution">
    <text evidence="12">The sequence shown here is derived from an EMBL/GenBank/DDBJ whole genome shotgun (WGS) entry which is preliminary data.</text>
</comment>
<evidence type="ECO:0000256" key="3">
    <source>
        <dbReference type="ARBA" id="ARBA00019010"/>
    </source>
</evidence>
<evidence type="ECO:0000256" key="2">
    <source>
        <dbReference type="ARBA" id="ARBA00007599"/>
    </source>
</evidence>
<keyword evidence="4" id="KW-0963">Cytoplasm</keyword>
<dbReference type="GO" id="GO:0005737">
    <property type="term" value="C:cytoplasm"/>
    <property type="evidence" value="ECO:0007669"/>
    <property type="project" value="UniProtKB-SubCell"/>
</dbReference>
<keyword evidence="9" id="KW-0460">Magnesium</keyword>
<evidence type="ECO:0000313" key="13">
    <source>
        <dbReference type="Proteomes" id="UP000280444"/>
    </source>
</evidence>
<evidence type="ECO:0000256" key="4">
    <source>
        <dbReference type="ARBA" id="ARBA00022490"/>
    </source>
</evidence>
<dbReference type="AlphaFoldDB" id="A0A3P1SF92"/>
<evidence type="ECO:0000256" key="6">
    <source>
        <dbReference type="ARBA" id="ARBA00022723"/>
    </source>
</evidence>
<keyword evidence="6" id="KW-0479">Metal-binding</keyword>
<dbReference type="NCBIfam" id="TIGR00150">
    <property type="entry name" value="T6A_YjeE"/>
    <property type="match status" value="1"/>
</dbReference>
<dbReference type="PANTHER" id="PTHR33540">
    <property type="entry name" value="TRNA THREONYLCARBAMOYLADENOSINE BIOSYNTHESIS PROTEIN TSAE"/>
    <property type="match status" value="1"/>
</dbReference>
<dbReference type="Pfam" id="PF02367">
    <property type="entry name" value="TsaE"/>
    <property type="match status" value="1"/>
</dbReference>
<dbReference type="PANTHER" id="PTHR33540:SF2">
    <property type="entry name" value="TRNA THREONYLCARBAMOYLADENOSINE BIOSYNTHESIS PROTEIN TSAE"/>
    <property type="match status" value="1"/>
</dbReference>
<dbReference type="GO" id="GO:0002949">
    <property type="term" value="P:tRNA threonylcarbamoyladenosine modification"/>
    <property type="evidence" value="ECO:0007669"/>
    <property type="project" value="InterPro"/>
</dbReference>
<evidence type="ECO:0000256" key="7">
    <source>
        <dbReference type="ARBA" id="ARBA00022741"/>
    </source>
</evidence>
<keyword evidence="5" id="KW-0819">tRNA processing</keyword>
<name>A0A3P1SF92_9ACTO</name>
<dbReference type="InterPro" id="IPR003442">
    <property type="entry name" value="T6A_TsaE"/>
</dbReference>
<organism evidence="12 13">
    <name type="scientific">Schaalia canis</name>
    <dbReference type="NCBI Taxonomy" id="100469"/>
    <lineage>
        <taxon>Bacteria</taxon>
        <taxon>Bacillati</taxon>
        <taxon>Actinomycetota</taxon>
        <taxon>Actinomycetes</taxon>
        <taxon>Actinomycetales</taxon>
        <taxon>Actinomycetaceae</taxon>
        <taxon>Schaalia</taxon>
    </lineage>
</organism>
<sequence length="176" mass="18951">MFVQITSVDQTQALGEALGRLLEAGDLLMLRGELGAGKTTFAQGIGRGMQVRGQVSSPTFIVARVHPSLVGGPDLIHADAYRITDLEDLETLDLDSTIDECVTIVEWGEGKTEAMSEARLEVDVTRATGGAVKTDGDVIDLEHMDDGRRVITFHPHGQRWEGVIEAAVAEAGLRLE</sequence>
<dbReference type="GO" id="GO:0016740">
    <property type="term" value="F:transferase activity"/>
    <property type="evidence" value="ECO:0007669"/>
    <property type="project" value="UniProtKB-KW"/>
</dbReference>
<accession>A0A3P1SF92</accession>
<dbReference type="RefSeq" id="WP_124869407.1">
    <property type="nucleotide sequence ID" value="NZ_RQZF01000003.1"/>
</dbReference>
<dbReference type="SUPFAM" id="SSF52540">
    <property type="entry name" value="P-loop containing nucleoside triphosphate hydrolases"/>
    <property type="match status" value="1"/>
</dbReference>
<dbReference type="EMBL" id="RQZF01000003">
    <property type="protein sequence ID" value="RRC95600.1"/>
    <property type="molecule type" value="Genomic_DNA"/>
</dbReference>
<evidence type="ECO:0000256" key="8">
    <source>
        <dbReference type="ARBA" id="ARBA00022840"/>
    </source>
</evidence>
<evidence type="ECO:0000256" key="1">
    <source>
        <dbReference type="ARBA" id="ARBA00004496"/>
    </source>
</evidence>
<gene>
    <name evidence="12" type="primary">tsaE</name>
    <name evidence="12" type="ORF">EII11_04845</name>
</gene>
<keyword evidence="8" id="KW-0067">ATP-binding</keyword>
<dbReference type="InterPro" id="IPR027417">
    <property type="entry name" value="P-loop_NTPase"/>
</dbReference>
<evidence type="ECO:0000256" key="10">
    <source>
        <dbReference type="ARBA" id="ARBA00024908"/>
    </source>
</evidence>
<dbReference type="GO" id="GO:0046872">
    <property type="term" value="F:metal ion binding"/>
    <property type="evidence" value="ECO:0007669"/>
    <property type="project" value="UniProtKB-KW"/>
</dbReference>